<dbReference type="HOGENOM" id="CLU_106619_2_1_7"/>
<dbReference type="Pfam" id="PF02639">
    <property type="entry name" value="DUF188"/>
    <property type="match status" value="1"/>
</dbReference>
<proteinExistence type="inferred from homology"/>
<dbReference type="InterPro" id="IPR003791">
    <property type="entry name" value="UPF0178"/>
</dbReference>
<sequence length="148" mass="16234">MTIFVDADAFPNVLKEILLRFVLKRGICTRFIANKKITIPDVAFISMEIAPQGVDEADHLIAFTCKEKDIVITADIPLADRIVAKGAIGLDPRGTIYTMENIKGLLAMRNLMQELRDGGEITGGPSAIGEKEKRAFADALNALLQKYT</sequence>
<reference evidence="4" key="1">
    <citation type="submission" date="2009-11" db="EMBL/GenBank/DDBJ databases">
        <title>The complete genome of Sulfurospirillum deleyianum DSM 6946.</title>
        <authorList>
            <consortium name="US DOE Joint Genome Institute (JGI-PGF)"/>
            <person name="Lucas S."/>
            <person name="Copeland A."/>
            <person name="Lapidus A."/>
            <person name="Glavina del Rio T."/>
            <person name="Dalin E."/>
            <person name="Tice H."/>
            <person name="Bruce D."/>
            <person name="Goodwin L."/>
            <person name="Pitluck S."/>
            <person name="Kyrpides N."/>
            <person name="Mavromatis K."/>
            <person name="Ivanova N."/>
            <person name="Ovchinnikova G."/>
            <person name="Munk A.C."/>
            <person name="Lu M."/>
            <person name="Brettin T."/>
            <person name="Detter J.C."/>
            <person name="Han C."/>
            <person name="Tapia R."/>
            <person name="Larimer F."/>
            <person name="Land M."/>
            <person name="Hauser L."/>
            <person name="Markowitz V."/>
            <person name="Cheng J.F."/>
            <person name="Hugenholtz P."/>
            <person name="Woyke T."/>
            <person name="Wu D."/>
            <person name="Aumann P."/>
            <person name="Schneider S."/>
            <person name="Lang E."/>
            <person name="Spring S."/>
            <person name="Klenk H.P."/>
            <person name="Eisen J.A."/>
        </authorList>
    </citation>
    <scope>NUCLEOTIDE SEQUENCE [LARGE SCALE GENOMIC DNA]</scope>
    <source>
        <strain evidence="4">ATCC 51133 / DSM 6946 / 5175</strain>
    </source>
</reference>
<keyword evidence="4" id="KW-1185">Reference proteome</keyword>
<dbReference type="PANTHER" id="PTHR35146:SF1">
    <property type="entry name" value="UPF0178 PROTEIN YAII"/>
    <property type="match status" value="1"/>
</dbReference>
<dbReference type="AlphaFoldDB" id="D1B447"/>
<dbReference type="RefSeq" id="WP_012857615.1">
    <property type="nucleotide sequence ID" value="NC_013512.1"/>
</dbReference>
<protein>
    <recommendedName>
        <fullName evidence="2">UPF0178 protein Sdel_1852</fullName>
    </recommendedName>
</protein>
<organism evidence="3 4">
    <name type="scientific">Sulfurospirillum deleyianum (strain ATCC 51133 / DSM 6946 / 5175)</name>
    <dbReference type="NCBI Taxonomy" id="525898"/>
    <lineage>
        <taxon>Bacteria</taxon>
        <taxon>Pseudomonadati</taxon>
        <taxon>Campylobacterota</taxon>
        <taxon>Epsilonproteobacteria</taxon>
        <taxon>Campylobacterales</taxon>
        <taxon>Sulfurospirillaceae</taxon>
        <taxon>Sulfurospirillum</taxon>
    </lineage>
</organism>
<dbReference type="HAMAP" id="MF_00489">
    <property type="entry name" value="UPF0178"/>
    <property type="match status" value="1"/>
</dbReference>
<dbReference type="STRING" id="525898.Sdel_1852"/>
<accession>D1B447</accession>
<reference evidence="3 4" key="2">
    <citation type="journal article" date="2010" name="Stand. Genomic Sci.">
        <title>Complete genome sequence of Sulfurospirillum deleyianum type strain (5175).</title>
        <authorList>
            <person name="Sikorski J."/>
            <person name="Lapidus A."/>
            <person name="Copeland A."/>
            <person name="Glavina Del Rio T."/>
            <person name="Nolan M."/>
            <person name="Lucas S."/>
            <person name="Chen F."/>
            <person name="Tice H."/>
            <person name="Cheng J.F."/>
            <person name="Saunders E."/>
            <person name="Bruce D."/>
            <person name="Goodwin L."/>
            <person name="Pitluck S."/>
            <person name="Ovchinnikova G."/>
            <person name="Pati A."/>
            <person name="Ivanova N."/>
            <person name="Mavromatis K."/>
            <person name="Chen A."/>
            <person name="Palaniappan K."/>
            <person name="Chain P."/>
            <person name="Land M."/>
            <person name="Hauser L."/>
            <person name="Chang Y.J."/>
            <person name="Jeffries C.D."/>
            <person name="Brettin T."/>
            <person name="Detter J.C."/>
            <person name="Han C."/>
            <person name="Rohde M."/>
            <person name="Lang E."/>
            <person name="Spring S."/>
            <person name="Goker M."/>
            <person name="Bristow J."/>
            <person name="Eisen J.A."/>
            <person name="Markowitz V."/>
            <person name="Hugenholtz P."/>
            <person name="Kyrpides N.C."/>
            <person name="Klenk H.P."/>
        </authorList>
    </citation>
    <scope>NUCLEOTIDE SEQUENCE [LARGE SCALE GENOMIC DNA]</scope>
    <source>
        <strain evidence="4">ATCC 51133 / DSM 6946 / 5175</strain>
    </source>
</reference>
<dbReference type="EMBL" id="CP001816">
    <property type="protein sequence ID" value="ACZ12867.1"/>
    <property type="molecule type" value="Genomic_DNA"/>
</dbReference>
<dbReference type="PANTHER" id="PTHR35146">
    <property type="entry name" value="UPF0178 PROTEIN YAII"/>
    <property type="match status" value="1"/>
</dbReference>
<evidence type="ECO:0000313" key="3">
    <source>
        <dbReference type="EMBL" id="ACZ12867.1"/>
    </source>
</evidence>
<dbReference type="Proteomes" id="UP000002222">
    <property type="component" value="Chromosome"/>
</dbReference>
<dbReference type="eggNOG" id="COG1671">
    <property type="taxonomic scope" value="Bacteria"/>
</dbReference>
<gene>
    <name evidence="3" type="ordered locus">Sdel_1852</name>
</gene>
<dbReference type="KEGG" id="sdl:Sdel_1852"/>
<name>D1B447_SULD5</name>
<comment type="similarity">
    <text evidence="1 2">Belongs to the UPF0178 family.</text>
</comment>
<evidence type="ECO:0000256" key="2">
    <source>
        <dbReference type="HAMAP-Rule" id="MF_00489"/>
    </source>
</evidence>
<evidence type="ECO:0000256" key="1">
    <source>
        <dbReference type="ARBA" id="ARBA00008522"/>
    </source>
</evidence>
<evidence type="ECO:0000313" key="4">
    <source>
        <dbReference type="Proteomes" id="UP000002222"/>
    </source>
</evidence>
<dbReference type="OrthoDB" id="9798918at2"/>